<evidence type="ECO:0000313" key="3">
    <source>
        <dbReference type="EMBL" id="TFV96880.1"/>
    </source>
</evidence>
<proteinExistence type="predicted"/>
<accession>A0A4Y9QXN7</accession>
<reference evidence="3 4" key="1">
    <citation type="journal article" date="2018" name="J. Microbiol.">
        <title>Leifsonia flava sp. nov., a novel actinobacterium isolated from the rhizosphere of Aquilegia viridiflora.</title>
        <authorList>
            <person name="Cai Y."/>
            <person name="Tao W.Z."/>
            <person name="Ma Y.J."/>
            <person name="Cheng J."/>
            <person name="Zhang M.Y."/>
            <person name="Zhang Y.X."/>
        </authorList>
    </citation>
    <scope>NUCLEOTIDE SEQUENCE [LARGE SCALE GENOMIC DNA]</scope>
    <source>
        <strain evidence="3 4">SYP-B2174</strain>
    </source>
</reference>
<sequence length="700" mass="73628">MSQTSTTQATDTSAASLAKPRVILVGANGFGAVHLRNLERLRDSVELVALADPHRGPADGYGADVPLHPSLGDALRSTDAAGIRVDIVIVATPIGTHADLAETAMRAGADVYVEKPPVASMADFERLLRVQDETGRAVQVGFQSLGSHALDAIAAHGTVWSVAAHATWLRDRAYWSRSPWAGKRVVDGKPMIDGVATNPLAHAVATALRIAGARRRDDVASVEVELYRANDIESDDTTSLRVRLESGEVVSAALTLCAAEQHDPELSVRTDAGELTFWYTRDELAGAEAAPDAAPDAVRGVAETGTAASVTHGRTDLFENLLAHRATGEPLLSSLVDSGAYMEVLEAIRTHDEPLAIDAAFVTWQGEGDAAHPVVDDVDWWVQRTAAAGALFSEMRVPWAVAAPSGRQETIAAASGAASGAACGAAGVAASDAPVAVWGDGSTVTPTSSPRPFLHPLRTPAGVVVSDAHPRDHDWHIGLSVGVQHVDGVNFWGGRTYVHGSGYQWLDDHGRVEVQEAVVGDGSLSSRSDWIGPDAVVRLHENQELRFEQVAPGVVTFRLTFELANATDHAISLGSPGSNGRAGGGYGGLSWRLARGTEVRVRTAEAAGEASCHGAIAPWIAWTAEFDGGTATVALAGADDVTRADPWFVRVADYPGIGSSLAWESEVLMRPGESVVRSFTGLVADGELADERVAELLRQA</sequence>
<dbReference type="PANTHER" id="PTHR43818">
    <property type="entry name" value="BCDNA.GH03377"/>
    <property type="match status" value="1"/>
</dbReference>
<dbReference type="InterPro" id="IPR029475">
    <property type="entry name" value="DUF6807"/>
</dbReference>
<dbReference type="Gene3D" id="3.40.50.720">
    <property type="entry name" value="NAD(P)-binding Rossmann-like Domain"/>
    <property type="match status" value="1"/>
</dbReference>
<feature type="domain" description="Gfo/Idh/MocA-like oxidoreductase N-terminal" evidence="2">
    <location>
        <begin position="21"/>
        <end position="142"/>
    </location>
</feature>
<dbReference type="InterPro" id="IPR050463">
    <property type="entry name" value="Gfo/Idh/MocA_oxidrdct_glycsds"/>
</dbReference>
<dbReference type="Gene3D" id="3.30.360.10">
    <property type="entry name" value="Dihydrodipicolinate Reductase, domain 2"/>
    <property type="match status" value="1"/>
</dbReference>
<dbReference type="RefSeq" id="WP_135120838.1">
    <property type="nucleotide sequence ID" value="NZ_SPQZ01000004.1"/>
</dbReference>
<dbReference type="AlphaFoldDB" id="A0A4Y9QXN7"/>
<gene>
    <name evidence="3" type="ORF">E4M00_12495</name>
</gene>
<keyword evidence="1" id="KW-0560">Oxidoreductase</keyword>
<organism evidence="3 4">
    <name type="scientific">Orlajensenia leifsoniae</name>
    <dbReference type="NCBI Taxonomy" id="2561933"/>
    <lineage>
        <taxon>Bacteria</taxon>
        <taxon>Bacillati</taxon>
        <taxon>Actinomycetota</taxon>
        <taxon>Actinomycetes</taxon>
        <taxon>Micrococcales</taxon>
        <taxon>Microbacteriaceae</taxon>
        <taxon>Orlajensenia</taxon>
    </lineage>
</organism>
<name>A0A4Y9QXN7_9MICO</name>
<dbReference type="Proteomes" id="UP000298127">
    <property type="component" value="Unassembled WGS sequence"/>
</dbReference>
<dbReference type="PANTHER" id="PTHR43818:SF11">
    <property type="entry name" value="BCDNA.GH03377"/>
    <property type="match status" value="1"/>
</dbReference>
<dbReference type="SUPFAM" id="SSF51735">
    <property type="entry name" value="NAD(P)-binding Rossmann-fold domains"/>
    <property type="match status" value="1"/>
</dbReference>
<dbReference type="Pfam" id="PF01408">
    <property type="entry name" value="GFO_IDH_MocA"/>
    <property type="match status" value="1"/>
</dbReference>
<keyword evidence="4" id="KW-1185">Reference proteome</keyword>
<dbReference type="GO" id="GO:0000166">
    <property type="term" value="F:nucleotide binding"/>
    <property type="evidence" value="ECO:0007669"/>
    <property type="project" value="InterPro"/>
</dbReference>
<dbReference type="SUPFAM" id="SSF55347">
    <property type="entry name" value="Glyceraldehyde-3-phosphate dehydrogenase-like, C-terminal domain"/>
    <property type="match status" value="1"/>
</dbReference>
<comment type="caution">
    <text evidence="3">The sequence shown here is derived from an EMBL/GenBank/DDBJ whole genome shotgun (WGS) entry which is preliminary data.</text>
</comment>
<dbReference type="GO" id="GO:0016491">
    <property type="term" value="F:oxidoreductase activity"/>
    <property type="evidence" value="ECO:0007669"/>
    <property type="project" value="UniProtKB-KW"/>
</dbReference>
<evidence type="ECO:0000259" key="2">
    <source>
        <dbReference type="Pfam" id="PF01408"/>
    </source>
</evidence>
<dbReference type="Pfam" id="PF14100">
    <property type="entry name" value="DUF6807"/>
    <property type="match status" value="1"/>
</dbReference>
<evidence type="ECO:0000313" key="4">
    <source>
        <dbReference type="Proteomes" id="UP000298127"/>
    </source>
</evidence>
<dbReference type="InterPro" id="IPR000683">
    <property type="entry name" value="Gfo/Idh/MocA-like_OxRdtase_N"/>
</dbReference>
<dbReference type="InterPro" id="IPR036291">
    <property type="entry name" value="NAD(P)-bd_dom_sf"/>
</dbReference>
<evidence type="ECO:0000256" key="1">
    <source>
        <dbReference type="ARBA" id="ARBA00023002"/>
    </source>
</evidence>
<protein>
    <recommendedName>
        <fullName evidence="2">Gfo/Idh/MocA-like oxidoreductase N-terminal domain-containing protein</fullName>
    </recommendedName>
</protein>
<dbReference type="EMBL" id="SPQZ01000004">
    <property type="protein sequence ID" value="TFV96880.1"/>
    <property type="molecule type" value="Genomic_DNA"/>
</dbReference>